<gene>
    <name evidence="3" type="ORF">CDN99_09565</name>
</gene>
<feature type="compositionally biased region" description="Basic and acidic residues" evidence="1">
    <location>
        <begin position="38"/>
        <end position="58"/>
    </location>
</feature>
<evidence type="ECO:0000256" key="1">
    <source>
        <dbReference type="SAM" id="MobiDB-lite"/>
    </source>
</evidence>
<reference evidence="3 4" key="1">
    <citation type="journal article" date="2008" name="Int. J. Syst. Evol. Microbiol.">
        <title>Description of Roseateles aquatilis sp. nov. and Roseateles terrae sp. nov., in the class Betaproteobacteria, and emended description of the genus Roseateles.</title>
        <authorList>
            <person name="Gomila M."/>
            <person name="Bowien B."/>
            <person name="Falsen E."/>
            <person name="Moore E.R."/>
            <person name="Lalucat J."/>
        </authorList>
    </citation>
    <scope>NUCLEOTIDE SEQUENCE [LARGE SCALE GENOMIC DNA]</scope>
    <source>
        <strain evidence="3 4">CCUG 48205</strain>
    </source>
</reference>
<dbReference type="EMBL" id="NIOF01000003">
    <property type="protein sequence ID" value="OWQ91396.1"/>
    <property type="molecule type" value="Genomic_DNA"/>
</dbReference>
<evidence type="ECO:0000313" key="4">
    <source>
        <dbReference type="Proteomes" id="UP000197468"/>
    </source>
</evidence>
<dbReference type="AlphaFoldDB" id="A0A246JFE4"/>
<dbReference type="Proteomes" id="UP000197468">
    <property type="component" value="Unassembled WGS sequence"/>
</dbReference>
<comment type="caution">
    <text evidence="3">The sequence shown here is derived from an EMBL/GenBank/DDBJ whole genome shotgun (WGS) entry which is preliminary data.</text>
</comment>
<dbReference type="RefSeq" id="WP_088384623.1">
    <property type="nucleotide sequence ID" value="NZ_NIOF01000003.1"/>
</dbReference>
<feature type="domain" description="DZANK-type" evidence="2">
    <location>
        <begin position="82"/>
        <end position="126"/>
    </location>
</feature>
<organism evidence="3 4">
    <name type="scientific">Roseateles aquatilis</name>
    <dbReference type="NCBI Taxonomy" id="431061"/>
    <lineage>
        <taxon>Bacteria</taxon>
        <taxon>Pseudomonadati</taxon>
        <taxon>Pseudomonadota</taxon>
        <taxon>Betaproteobacteria</taxon>
        <taxon>Burkholderiales</taxon>
        <taxon>Sphaerotilaceae</taxon>
        <taxon>Roseateles</taxon>
    </lineage>
</organism>
<keyword evidence="4" id="KW-1185">Reference proteome</keyword>
<name>A0A246JFE4_9BURK</name>
<dbReference type="Pfam" id="PF12773">
    <property type="entry name" value="DZR"/>
    <property type="match status" value="1"/>
</dbReference>
<dbReference type="InterPro" id="IPR025874">
    <property type="entry name" value="DZR"/>
</dbReference>
<evidence type="ECO:0000313" key="3">
    <source>
        <dbReference type="EMBL" id="OWQ91396.1"/>
    </source>
</evidence>
<protein>
    <recommendedName>
        <fullName evidence="2">DZANK-type domain-containing protein</fullName>
    </recommendedName>
</protein>
<sequence>MATHWAAPWLPARQPRCIGATMSILRRLFSGHHSGGHGRSDHHGGHRRLGDPRYDSHGSRNSGWSEPSQPPMARSNGQHVACMRCGASNNAAGRFCTQCGFALRPTACGKCAEPLGTEGKFCPNCGTPIPASSPAPSPASSG</sequence>
<proteinExistence type="predicted"/>
<feature type="region of interest" description="Disordered" evidence="1">
    <location>
        <begin position="33"/>
        <end position="76"/>
    </location>
</feature>
<accession>A0A246JFE4</accession>
<evidence type="ECO:0000259" key="2">
    <source>
        <dbReference type="Pfam" id="PF12773"/>
    </source>
</evidence>